<proteinExistence type="evidence at transcript level"/>
<protein>
    <submittedName>
        <fullName evidence="2 3">Antigen B</fullName>
    </submittedName>
</protein>
<dbReference type="AlphaFoldDB" id="Q867R0"/>
<gene>
    <name evidence="3" type="primary">EmAgB8/1b</name>
</gene>
<dbReference type="EMBL" id="AY191247">
    <property type="protein sequence ID" value="AAO63558.1"/>
    <property type="molecule type" value="mRNA"/>
</dbReference>
<reference evidence="3" key="2">
    <citation type="journal article" date="2004" name="J. Clin. Microbiol.">
        <title>Molecular cloning, expression, and serological evaluation of an 8-kilodalton subunit of antigen B from Echinococcus multilocularis.</title>
        <authorList>
            <person name="Mamuti W."/>
            <person name="Yamasaki H."/>
            <person name="Sako Y."/>
            <person name="Nakao M."/>
            <person name="Xiao N."/>
            <person name="Nakaya K."/>
            <person name="Sato N."/>
            <person name="Vuitton D.A."/>
            <person name="Piarroux R."/>
            <person name="Lightowlers M.W."/>
            <person name="Craig P.S."/>
            <person name="Ito A."/>
        </authorList>
    </citation>
    <scope>NUCLEOTIDE SEQUENCE</scope>
</reference>
<organism evidence="2">
    <name type="scientific">Echinococcus multilocularis</name>
    <name type="common">Fox tapeworm</name>
    <dbReference type="NCBI Taxonomy" id="6211"/>
    <lineage>
        <taxon>Eukaryota</taxon>
        <taxon>Metazoa</taxon>
        <taxon>Spiralia</taxon>
        <taxon>Lophotrochozoa</taxon>
        <taxon>Platyhelminthes</taxon>
        <taxon>Cestoda</taxon>
        <taxon>Eucestoda</taxon>
        <taxon>Cyclophyllidea</taxon>
        <taxon>Taeniidae</taxon>
        <taxon>Echinococcus</taxon>
    </lineage>
</organism>
<keyword evidence="1" id="KW-0732">Signal</keyword>
<sequence>MRFCLLLALALVSFVVVTQADDGLTSTSRGMMKMLGEMKYFFERDPLGQKLVDLLKELEEVFQMLRKKLRTALKSHLRELVAEGK</sequence>
<dbReference type="Pfam" id="PF05596">
    <property type="entry name" value="Taeniidae_ag"/>
    <property type="match status" value="1"/>
</dbReference>
<accession>Q867R0</accession>
<feature type="signal peptide" evidence="1">
    <location>
        <begin position="1"/>
        <end position="20"/>
    </location>
</feature>
<dbReference type="InterPro" id="IPR008860">
    <property type="entry name" value="Taeniidae_ag"/>
</dbReference>
<name>Q867R0_ECHMU</name>
<evidence type="ECO:0000313" key="3">
    <source>
        <dbReference type="EMBL" id="BAC55586.1"/>
    </source>
</evidence>
<dbReference type="SMR" id="Q867R0"/>
<dbReference type="OrthoDB" id="6265597at2759"/>
<reference evidence="2" key="1">
    <citation type="submission" date="2002-12" db="EMBL/GenBank/DDBJ databases">
        <title>Echinococcus multilocularis antigen B: Molecular cloning, expression and serological evaluation.</title>
        <authorList>
            <person name="Mamuti W."/>
            <person name="Yamasaki H."/>
            <person name="Sako Y."/>
            <person name="Nakao M."/>
            <person name="Xiao N."/>
            <person name="Sato M."/>
            <person name="Nakaya K."/>
            <person name="Ito A."/>
        </authorList>
    </citation>
    <scope>NUCLEOTIDE SEQUENCE</scope>
    <source>
        <strain evidence="2">Hokkaido Furano</strain>
    </source>
</reference>
<evidence type="ECO:0000313" key="2">
    <source>
        <dbReference type="EMBL" id="AAO63558.1"/>
    </source>
</evidence>
<feature type="chain" id="PRO_5007712672" evidence="1">
    <location>
        <begin position="21"/>
        <end position="85"/>
    </location>
</feature>
<evidence type="ECO:0000256" key="1">
    <source>
        <dbReference type="SAM" id="SignalP"/>
    </source>
</evidence>
<dbReference type="EMBL" id="AB100405">
    <property type="protein sequence ID" value="BAC55586.1"/>
    <property type="molecule type" value="mRNA"/>
</dbReference>